<comment type="caution">
    <text evidence="9">The sequence shown here is derived from an EMBL/GenBank/DDBJ whole genome shotgun (WGS) entry which is preliminary data.</text>
</comment>
<dbReference type="Gene3D" id="1.20.5.340">
    <property type="match status" value="1"/>
</dbReference>
<gene>
    <name evidence="9" type="ORF">B7463_g5738</name>
</gene>
<feature type="signal peptide" evidence="7">
    <location>
        <begin position="1"/>
        <end position="22"/>
    </location>
</feature>
<dbReference type="Gene3D" id="2.60.120.200">
    <property type="match status" value="1"/>
</dbReference>
<dbReference type="GO" id="GO:0030134">
    <property type="term" value="C:COPII-coated ER to Golgi transport vesicle"/>
    <property type="evidence" value="ECO:0007669"/>
    <property type="project" value="TreeGrafter"/>
</dbReference>
<evidence type="ECO:0000256" key="2">
    <source>
        <dbReference type="ARBA" id="ARBA00022692"/>
    </source>
</evidence>
<dbReference type="CDD" id="cd06903">
    <property type="entry name" value="lectin_EMP46_EMP47"/>
    <property type="match status" value="1"/>
</dbReference>
<evidence type="ECO:0000313" key="9">
    <source>
        <dbReference type="EMBL" id="RFU30597.1"/>
    </source>
</evidence>
<keyword evidence="2" id="KW-0812">Transmembrane</keyword>
<proteinExistence type="predicted"/>
<keyword evidence="4" id="KW-1133">Transmembrane helix</keyword>
<evidence type="ECO:0000256" key="7">
    <source>
        <dbReference type="SAM" id="SignalP"/>
    </source>
</evidence>
<dbReference type="Proteomes" id="UP000258309">
    <property type="component" value="Unassembled WGS sequence"/>
</dbReference>
<dbReference type="EMBL" id="NCSJ02000096">
    <property type="protein sequence ID" value="RFU30597.1"/>
    <property type="molecule type" value="Genomic_DNA"/>
</dbReference>
<dbReference type="PANTHER" id="PTHR12223:SF28">
    <property type="entry name" value="LECTIN, MANNOSE BINDING 1 LIKE"/>
    <property type="match status" value="1"/>
</dbReference>
<dbReference type="Pfam" id="PF03388">
    <property type="entry name" value="Lectin_leg-like"/>
    <property type="match status" value="1"/>
</dbReference>
<dbReference type="GO" id="GO:0005793">
    <property type="term" value="C:endoplasmic reticulum-Golgi intermediate compartment"/>
    <property type="evidence" value="ECO:0007669"/>
    <property type="project" value="TreeGrafter"/>
</dbReference>
<feature type="compositionally biased region" description="Low complexity" evidence="6">
    <location>
        <begin position="250"/>
        <end position="264"/>
    </location>
</feature>
<reference evidence="9 10" key="1">
    <citation type="submission" date="2018-05" db="EMBL/GenBank/DDBJ databases">
        <title>Draft genome sequence of Scytalidium lignicola DSM 105466, a ubiquitous saprotrophic fungus.</title>
        <authorList>
            <person name="Buettner E."/>
            <person name="Gebauer A.M."/>
            <person name="Hofrichter M."/>
            <person name="Liers C."/>
            <person name="Kellner H."/>
        </authorList>
    </citation>
    <scope>NUCLEOTIDE SEQUENCE [LARGE SCALE GENOMIC DNA]</scope>
    <source>
        <strain evidence="9 10">DSM 105466</strain>
    </source>
</reference>
<dbReference type="GO" id="GO:0005789">
    <property type="term" value="C:endoplasmic reticulum membrane"/>
    <property type="evidence" value="ECO:0007669"/>
    <property type="project" value="TreeGrafter"/>
</dbReference>
<evidence type="ECO:0000313" key="10">
    <source>
        <dbReference type="Proteomes" id="UP000258309"/>
    </source>
</evidence>
<dbReference type="InterPro" id="IPR013320">
    <property type="entry name" value="ConA-like_dom_sf"/>
</dbReference>
<sequence>MLPFEVSLRILAWAWLLVVARASYVATDLSFGNRRAVSRDRKTIPGFQLVGDPHQPEILSNKIILTPPAPGNQRGAIWTDKPLLHTQWTALVNFRATGPERGSGNFQIWYTKNGREDASTASIYTAKKFDGLALVIDQYAGSAGYIRGFLDDGSTDYQSHHSVDSLAFGHCEYAYRNLGRPSQLSIRHTNEIFRVEIDGRLCFESDKIKLPVGYYFGMSAASSDNPDSFEVFKFIVNTDEREPEIQDPNQFTQQQQLVQSEQAQDGPVNNAAEGDIPSFSDPPEVQASVIKDADAQFADLHNRLQAMMRHILAINRDLTASQQAIKDRLNGLESMLSKLDSLQGMDSRITTISSDVKQTKNDLHNALDRQISGLRSALLDKLMEIEF</sequence>
<dbReference type="SUPFAM" id="SSF49899">
    <property type="entry name" value="Concanavalin A-like lectins/glucanases"/>
    <property type="match status" value="1"/>
</dbReference>
<protein>
    <recommendedName>
        <fullName evidence="8">L-type lectin-like domain-containing protein</fullName>
    </recommendedName>
</protein>
<dbReference type="GO" id="GO:0000139">
    <property type="term" value="C:Golgi membrane"/>
    <property type="evidence" value="ECO:0007669"/>
    <property type="project" value="TreeGrafter"/>
</dbReference>
<evidence type="ECO:0000256" key="4">
    <source>
        <dbReference type="ARBA" id="ARBA00022989"/>
    </source>
</evidence>
<evidence type="ECO:0000259" key="8">
    <source>
        <dbReference type="PROSITE" id="PS51328"/>
    </source>
</evidence>
<feature type="region of interest" description="Disordered" evidence="6">
    <location>
        <begin position="250"/>
        <end position="272"/>
    </location>
</feature>
<dbReference type="OrthoDB" id="10265193at2759"/>
<evidence type="ECO:0000256" key="5">
    <source>
        <dbReference type="ARBA" id="ARBA00023136"/>
    </source>
</evidence>
<feature type="chain" id="PRO_5017721223" description="L-type lectin-like domain-containing protein" evidence="7">
    <location>
        <begin position="23"/>
        <end position="387"/>
    </location>
</feature>
<dbReference type="PANTHER" id="PTHR12223">
    <property type="entry name" value="VESICULAR MANNOSE-BINDING LECTIN"/>
    <property type="match status" value="1"/>
</dbReference>
<dbReference type="InterPro" id="IPR035661">
    <property type="entry name" value="EMP46/EMP47_N"/>
</dbReference>
<feature type="non-terminal residue" evidence="9">
    <location>
        <position position="387"/>
    </location>
</feature>
<feature type="domain" description="L-type lectin-like" evidence="8">
    <location>
        <begin position="23"/>
        <end position="239"/>
    </location>
</feature>
<dbReference type="OMA" id="WSAEFQF"/>
<feature type="non-terminal residue" evidence="9">
    <location>
        <position position="1"/>
    </location>
</feature>
<dbReference type="PROSITE" id="PS51328">
    <property type="entry name" value="L_LECTIN_LIKE"/>
    <property type="match status" value="1"/>
</dbReference>
<dbReference type="AlphaFoldDB" id="A0A3E2HBA7"/>
<dbReference type="InterPro" id="IPR051136">
    <property type="entry name" value="Intracellular_Lectin-GPT"/>
</dbReference>
<accession>A0A3E2HBA7</accession>
<dbReference type="STRING" id="5539.A0A3E2HBA7"/>
<name>A0A3E2HBA7_SCYLI</name>
<dbReference type="InterPro" id="IPR005052">
    <property type="entry name" value="Lectin_leg"/>
</dbReference>
<evidence type="ECO:0000256" key="1">
    <source>
        <dbReference type="ARBA" id="ARBA00004479"/>
    </source>
</evidence>
<dbReference type="FunFam" id="2.60.120.200:FF:000245">
    <property type="entry name" value="Similar to lectin family integral membrane protein"/>
    <property type="match status" value="1"/>
</dbReference>
<organism evidence="9 10">
    <name type="scientific">Scytalidium lignicola</name>
    <name type="common">Hyphomycete</name>
    <dbReference type="NCBI Taxonomy" id="5539"/>
    <lineage>
        <taxon>Eukaryota</taxon>
        <taxon>Fungi</taxon>
        <taxon>Dikarya</taxon>
        <taxon>Ascomycota</taxon>
        <taxon>Pezizomycotina</taxon>
        <taxon>Leotiomycetes</taxon>
        <taxon>Leotiomycetes incertae sedis</taxon>
        <taxon>Scytalidium</taxon>
    </lineage>
</organism>
<comment type="subcellular location">
    <subcellularLocation>
        <location evidence="1">Membrane</location>
        <topology evidence="1">Single-pass type I membrane protein</topology>
    </subcellularLocation>
</comment>
<keyword evidence="5" id="KW-0472">Membrane</keyword>
<keyword evidence="10" id="KW-1185">Reference proteome</keyword>
<evidence type="ECO:0000256" key="3">
    <source>
        <dbReference type="ARBA" id="ARBA00022729"/>
    </source>
</evidence>
<dbReference type="GO" id="GO:0006888">
    <property type="term" value="P:endoplasmic reticulum to Golgi vesicle-mediated transport"/>
    <property type="evidence" value="ECO:0007669"/>
    <property type="project" value="TreeGrafter"/>
</dbReference>
<dbReference type="GO" id="GO:0005537">
    <property type="term" value="F:D-mannose binding"/>
    <property type="evidence" value="ECO:0007669"/>
    <property type="project" value="TreeGrafter"/>
</dbReference>
<evidence type="ECO:0000256" key="6">
    <source>
        <dbReference type="SAM" id="MobiDB-lite"/>
    </source>
</evidence>
<keyword evidence="3 7" id="KW-0732">Signal</keyword>